<dbReference type="EMBL" id="PUIO01000125">
    <property type="protein sequence ID" value="PQP10813.1"/>
    <property type="molecule type" value="Genomic_DNA"/>
</dbReference>
<proteinExistence type="predicted"/>
<evidence type="ECO:0000313" key="2">
    <source>
        <dbReference type="Proteomes" id="UP000239290"/>
    </source>
</evidence>
<comment type="caution">
    <text evidence="1">The sequence shown here is derived from an EMBL/GenBank/DDBJ whole genome shotgun (WGS) entry which is preliminary data.</text>
</comment>
<sequence>MQQAQVFLDGPEDAGVALRELYDAGGDFVPMASAIATANGASGGECRAKLVCDSVGSGLLEISCGAAIDPRWLNYRQRLVVPTWRAMEPAEVRHHFAVYGPVTGATVFPSTSPPLCC</sequence>
<reference evidence="2" key="1">
    <citation type="submission" date="2018-02" db="EMBL/GenBank/DDBJ databases">
        <title>Draft genome sequencing of Rhodococcus opacus KU647198.</title>
        <authorList>
            <person name="Zheng B.-X."/>
        </authorList>
    </citation>
    <scope>NUCLEOTIDE SEQUENCE [LARGE SCALE GENOMIC DNA]</scope>
    <source>
        <strain evidence="2">04-OD7</strain>
    </source>
</reference>
<evidence type="ECO:0000313" key="1">
    <source>
        <dbReference type="EMBL" id="PQP10813.1"/>
    </source>
</evidence>
<name>A0A2S8I7Q8_RHOOP</name>
<protein>
    <submittedName>
        <fullName evidence="1">Uncharacterized protein</fullName>
    </submittedName>
</protein>
<accession>A0A2S8I7Q8</accession>
<gene>
    <name evidence="1" type="ORF">C5613_43760</name>
</gene>
<dbReference type="Proteomes" id="UP000239290">
    <property type="component" value="Unassembled WGS sequence"/>
</dbReference>
<dbReference type="AlphaFoldDB" id="A0A2S8I7Q8"/>
<organism evidence="1 2">
    <name type="scientific">Rhodococcus opacus</name>
    <name type="common">Nocardia opaca</name>
    <dbReference type="NCBI Taxonomy" id="37919"/>
    <lineage>
        <taxon>Bacteria</taxon>
        <taxon>Bacillati</taxon>
        <taxon>Actinomycetota</taxon>
        <taxon>Actinomycetes</taxon>
        <taxon>Mycobacteriales</taxon>
        <taxon>Nocardiaceae</taxon>
        <taxon>Rhodococcus</taxon>
    </lineage>
</organism>
<dbReference type="RefSeq" id="WP_105424021.1">
    <property type="nucleotide sequence ID" value="NZ_PUIO01000125.1"/>
</dbReference>